<protein>
    <submittedName>
        <fullName evidence="2">Uncharacterized protein</fullName>
    </submittedName>
</protein>
<evidence type="ECO:0000313" key="2">
    <source>
        <dbReference type="EMBL" id="VXD16055.1"/>
    </source>
</evidence>
<dbReference type="EMBL" id="CZCS02000103">
    <property type="protein sequence ID" value="VXD16055.1"/>
    <property type="molecule type" value="Genomic_DNA"/>
</dbReference>
<keyword evidence="4" id="KW-1185">Reference proteome</keyword>
<sequence>MQENQDIQERIRELEQEVEELKALIKSQAQTSNKNLLLKHLGQTPEEQIKNNQAAMNWAKERMQAIKDKWGDEWEN</sequence>
<name>A0A7Z9BKM4_9CYAN</name>
<dbReference type="Proteomes" id="UP000182190">
    <property type="component" value="Unassembled WGS sequence"/>
</dbReference>
<evidence type="ECO:0000256" key="1">
    <source>
        <dbReference type="SAM" id="Coils"/>
    </source>
</evidence>
<accession>A0A7Z9BKM4</accession>
<organism evidence="2 4">
    <name type="scientific">Planktothrix paucivesiculata PCC 9631</name>
    <dbReference type="NCBI Taxonomy" id="671071"/>
    <lineage>
        <taxon>Bacteria</taxon>
        <taxon>Bacillati</taxon>
        <taxon>Cyanobacteriota</taxon>
        <taxon>Cyanophyceae</taxon>
        <taxon>Oscillatoriophycideae</taxon>
        <taxon>Oscillatoriales</taxon>
        <taxon>Microcoleaceae</taxon>
        <taxon>Planktothrix</taxon>
    </lineage>
</organism>
<dbReference type="OrthoDB" id="582024at2"/>
<dbReference type="RefSeq" id="WP_083616000.1">
    <property type="nucleotide sequence ID" value="NZ_LR734977.1"/>
</dbReference>
<evidence type="ECO:0000313" key="3">
    <source>
        <dbReference type="EMBL" id="VXD17194.1"/>
    </source>
</evidence>
<evidence type="ECO:0000313" key="4">
    <source>
        <dbReference type="Proteomes" id="UP000182190"/>
    </source>
</evidence>
<reference evidence="2 4" key="1">
    <citation type="submission" date="2019-10" db="EMBL/GenBank/DDBJ databases">
        <authorList>
            <consortium name="Genoscope - CEA"/>
            <person name="William W."/>
        </authorList>
    </citation>
    <scope>NUCLEOTIDE SEQUENCE [LARGE SCALE GENOMIC DNA]</scope>
    <source>
        <strain evidence="2">BBR_PRJEB10994</strain>
    </source>
</reference>
<dbReference type="EMBL" id="CZCS02000168">
    <property type="protein sequence ID" value="VXD17194.1"/>
    <property type="molecule type" value="Genomic_DNA"/>
</dbReference>
<dbReference type="AlphaFoldDB" id="A0A7Z9BKM4"/>
<keyword evidence="1" id="KW-0175">Coiled coil</keyword>
<gene>
    <name evidence="2" type="ORF">PL9631_1910002</name>
    <name evidence="3" type="ORF">PL9631_30002</name>
</gene>
<feature type="coiled-coil region" evidence="1">
    <location>
        <begin position="4"/>
        <end position="31"/>
    </location>
</feature>
<comment type="caution">
    <text evidence="2">The sequence shown here is derived from an EMBL/GenBank/DDBJ whole genome shotgun (WGS) entry which is preliminary data.</text>
</comment>
<proteinExistence type="predicted"/>